<gene>
    <name evidence="5" type="ORF">IM660_18850</name>
</gene>
<evidence type="ECO:0000256" key="3">
    <source>
        <dbReference type="RuleBase" id="RU000363"/>
    </source>
</evidence>
<dbReference type="SUPFAM" id="SSF51735">
    <property type="entry name" value="NAD(P)-binding Rossmann-fold domains"/>
    <property type="match status" value="1"/>
</dbReference>
<dbReference type="KEGG" id="halt:IM660_18850"/>
<sequence length="258" mass="27115">MTLTDASVLITGASSGLGAEFATQFARRGHDLVLVARRAERLQELSDCLRREYGVCAYPIGADLAVDGAARALRQQVREREVRIGGLVNNAGFGLKGALVEADPARLDEMVRLNVGAVVAMTREFLPDILAADGLLVNVASTAAFQPCPTMAAYGASKSFVLNFTEAVAHEVRGTGARVLAISPGATRTEFFDVVGDASAAVGRFQSSAQVVSRTFRALESGSRPPSVVSGWSNAATAALTRLLPRRALLAISGRVLT</sequence>
<dbReference type="InterPro" id="IPR002347">
    <property type="entry name" value="SDR_fam"/>
</dbReference>
<feature type="domain" description="Ketoreductase" evidence="4">
    <location>
        <begin position="6"/>
        <end position="189"/>
    </location>
</feature>
<keyword evidence="6" id="KW-1185">Reference proteome</keyword>
<evidence type="ECO:0000259" key="4">
    <source>
        <dbReference type="SMART" id="SM00822"/>
    </source>
</evidence>
<dbReference type="InterPro" id="IPR020904">
    <property type="entry name" value="Sc_DH/Rdtase_CS"/>
</dbReference>
<dbReference type="PRINTS" id="PR00080">
    <property type="entry name" value="SDRFAMILY"/>
</dbReference>
<dbReference type="InterPro" id="IPR057326">
    <property type="entry name" value="KR_dom"/>
</dbReference>
<dbReference type="CDD" id="cd05233">
    <property type="entry name" value="SDR_c"/>
    <property type="match status" value="1"/>
</dbReference>
<keyword evidence="2" id="KW-0560">Oxidoreductase</keyword>
<dbReference type="PIRSF" id="PIRSF000126">
    <property type="entry name" value="11-beta-HSD1"/>
    <property type="match status" value="1"/>
</dbReference>
<accession>A0A7M1SVG2</accession>
<dbReference type="InterPro" id="IPR036291">
    <property type="entry name" value="NAD(P)-bd_dom_sf"/>
</dbReference>
<name>A0A7M1SVG2_9MICO</name>
<evidence type="ECO:0000313" key="5">
    <source>
        <dbReference type="EMBL" id="QOR70613.1"/>
    </source>
</evidence>
<dbReference type="PANTHER" id="PTHR42901:SF1">
    <property type="entry name" value="ALCOHOL DEHYDROGENASE"/>
    <property type="match status" value="1"/>
</dbReference>
<evidence type="ECO:0000313" key="6">
    <source>
        <dbReference type="Proteomes" id="UP000593758"/>
    </source>
</evidence>
<dbReference type="SMART" id="SM00822">
    <property type="entry name" value="PKS_KR"/>
    <property type="match status" value="1"/>
</dbReference>
<dbReference type="PROSITE" id="PS00061">
    <property type="entry name" value="ADH_SHORT"/>
    <property type="match status" value="1"/>
</dbReference>
<comment type="similarity">
    <text evidence="1 3">Belongs to the short-chain dehydrogenases/reductases (SDR) family.</text>
</comment>
<dbReference type="Gene3D" id="3.40.50.720">
    <property type="entry name" value="NAD(P)-binding Rossmann-like Domain"/>
    <property type="match status" value="1"/>
</dbReference>
<dbReference type="PRINTS" id="PR00081">
    <property type="entry name" value="GDHRDH"/>
</dbReference>
<reference evidence="5 6" key="1">
    <citation type="submission" date="2020-10" db="EMBL/GenBank/DDBJ databases">
        <title>Haloactinobacterium sp. RN3S43, a bacterium isolated from saline soil.</title>
        <authorList>
            <person name="Sun J.-Q."/>
        </authorList>
    </citation>
    <scope>NUCLEOTIDE SEQUENCE [LARGE SCALE GENOMIC DNA]</scope>
    <source>
        <strain evidence="5 6">RN3S43</strain>
    </source>
</reference>
<dbReference type="RefSeq" id="WP_193497288.1">
    <property type="nucleotide sequence ID" value="NZ_CP063169.1"/>
</dbReference>
<dbReference type="Pfam" id="PF00106">
    <property type="entry name" value="adh_short"/>
    <property type="match status" value="1"/>
</dbReference>
<organism evidence="5 6">
    <name type="scientific">Ruania alkalisoli</name>
    <dbReference type="NCBI Taxonomy" id="2779775"/>
    <lineage>
        <taxon>Bacteria</taxon>
        <taxon>Bacillati</taxon>
        <taxon>Actinomycetota</taxon>
        <taxon>Actinomycetes</taxon>
        <taxon>Micrococcales</taxon>
        <taxon>Ruaniaceae</taxon>
        <taxon>Ruania</taxon>
    </lineage>
</organism>
<protein>
    <submittedName>
        <fullName evidence="5">SDR family oxidoreductase</fullName>
    </submittedName>
</protein>
<evidence type="ECO:0000256" key="1">
    <source>
        <dbReference type="ARBA" id="ARBA00006484"/>
    </source>
</evidence>
<dbReference type="EMBL" id="CP063169">
    <property type="protein sequence ID" value="QOR70613.1"/>
    <property type="molecule type" value="Genomic_DNA"/>
</dbReference>
<dbReference type="Proteomes" id="UP000593758">
    <property type="component" value="Chromosome"/>
</dbReference>
<dbReference type="AlphaFoldDB" id="A0A7M1SVG2"/>
<evidence type="ECO:0000256" key="2">
    <source>
        <dbReference type="ARBA" id="ARBA00023002"/>
    </source>
</evidence>
<dbReference type="GO" id="GO:0016491">
    <property type="term" value="F:oxidoreductase activity"/>
    <property type="evidence" value="ECO:0007669"/>
    <property type="project" value="UniProtKB-KW"/>
</dbReference>
<dbReference type="PANTHER" id="PTHR42901">
    <property type="entry name" value="ALCOHOL DEHYDROGENASE"/>
    <property type="match status" value="1"/>
</dbReference>
<proteinExistence type="inferred from homology"/>